<gene>
    <name evidence="2" type="ORF">QO010_000531</name>
</gene>
<name>A0ABU0IL90_9CAUL</name>
<dbReference type="RefSeq" id="WP_307345616.1">
    <property type="nucleotide sequence ID" value="NZ_JAUSVS010000001.1"/>
</dbReference>
<feature type="chain" id="PRO_5047453908" description="Lipoprotein" evidence="1">
    <location>
        <begin position="19"/>
        <end position="164"/>
    </location>
</feature>
<dbReference type="PROSITE" id="PS51257">
    <property type="entry name" value="PROKAR_LIPOPROTEIN"/>
    <property type="match status" value="1"/>
</dbReference>
<accession>A0ABU0IL90</accession>
<evidence type="ECO:0000256" key="1">
    <source>
        <dbReference type="SAM" id="SignalP"/>
    </source>
</evidence>
<keyword evidence="1" id="KW-0732">Signal</keyword>
<dbReference type="NCBIfam" id="NF047637">
    <property type="entry name" value="lipo_CC0125"/>
    <property type="match status" value="1"/>
</dbReference>
<evidence type="ECO:0000313" key="3">
    <source>
        <dbReference type="Proteomes" id="UP001228905"/>
    </source>
</evidence>
<evidence type="ECO:0000313" key="2">
    <source>
        <dbReference type="EMBL" id="MDQ0462783.1"/>
    </source>
</evidence>
<sequence length="164" mass="17103">MKKLLACAAALSLLAACATPTTYMPAPGPRAVGFSDYRIETGRYRVTFRGGPGAPPAQVANYALLRAAEVSLRDGYDWFRIVERFDDRTDSGSGPRVSLGTGGGSFGRRSAVGVGIGTSFDLSGGPAYSRTLEVQAGKGQRPADGYDARDIVRVVGRGEAPAAS</sequence>
<dbReference type="EMBL" id="JAUSVS010000001">
    <property type="protein sequence ID" value="MDQ0462783.1"/>
    <property type="molecule type" value="Genomic_DNA"/>
</dbReference>
<dbReference type="Proteomes" id="UP001228905">
    <property type="component" value="Unassembled WGS sequence"/>
</dbReference>
<feature type="signal peptide" evidence="1">
    <location>
        <begin position="1"/>
        <end position="18"/>
    </location>
</feature>
<evidence type="ECO:0008006" key="4">
    <source>
        <dbReference type="Google" id="ProtNLM"/>
    </source>
</evidence>
<protein>
    <recommendedName>
        <fullName evidence="4">Lipoprotein</fullName>
    </recommendedName>
</protein>
<comment type="caution">
    <text evidence="2">The sequence shown here is derived from an EMBL/GenBank/DDBJ whole genome shotgun (WGS) entry which is preliminary data.</text>
</comment>
<reference evidence="2 3" key="1">
    <citation type="submission" date="2023-07" db="EMBL/GenBank/DDBJ databases">
        <title>Genomic Encyclopedia of Type Strains, Phase IV (KMG-IV): sequencing the most valuable type-strain genomes for metagenomic binning, comparative biology and taxonomic classification.</title>
        <authorList>
            <person name="Goeker M."/>
        </authorList>
    </citation>
    <scope>NUCLEOTIDE SEQUENCE [LARGE SCALE GENOMIC DNA]</scope>
    <source>
        <strain evidence="2 3">DSM 18695</strain>
    </source>
</reference>
<proteinExistence type="predicted"/>
<organism evidence="2 3">
    <name type="scientific">Caulobacter ginsengisoli</name>
    <dbReference type="NCBI Taxonomy" id="400775"/>
    <lineage>
        <taxon>Bacteria</taxon>
        <taxon>Pseudomonadati</taxon>
        <taxon>Pseudomonadota</taxon>
        <taxon>Alphaproteobacteria</taxon>
        <taxon>Caulobacterales</taxon>
        <taxon>Caulobacteraceae</taxon>
        <taxon>Caulobacter</taxon>
    </lineage>
</organism>
<keyword evidence="3" id="KW-1185">Reference proteome</keyword>